<evidence type="ECO:0000256" key="2">
    <source>
        <dbReference type="ARBA" id="ARBA00007200"/>
    </source>
</evidence>
<keyword evidence="3 6" id="KW-0812">Transmembrane</keyword>
<feature type="domain" description="Polycystin cation channel PKD1/PKD2" evidence="7">
    <location>
        <begin position="395"/>
        <end position="527"/>
    </location>
</feature>
<comment type="caution">
    <text evidence="9">The sequence shown here is derived from an EMBL/GenBank/DDBJ whole genome shotgun (WGS) entry which is preliminary data.</text>
</comment>
<proteinExistence type="inferred from homology"/>
<evidence type="ECO:0000313" key="10">
    <source>
        <dbReference type="Proteomes" id="UP001381693"/>
    </source>
</evidence>
<evidence type="ECO:0000256" key="6">
    <source>
        <dbReference type="SAM" id="Phobius"/>
    </source>
</evidence>
<keyword evidence="5 6" id="KW-0472">Membrane</keyword>
<dbReference type="AlphaFoldDB" id="A0AAN8WRE3"/>
<keyword evidence="10" id="KW-1185">Reference proteome</keyword>
<keyword evidence="4 6" id="KW-1133">Transmembrane helix</keyword>
<feature type="transmembrane region" description="Helical" evidence="6">
    <location>
        <begin position="435"/>
        <end position="457"/>
    </location>
</feature>
<evidence type="ECO:0000256" key="5">
    <source>
        <dbReference type="ARBA" id="ARBA00023136"/>
    </source>
</evidence>
<evidence type="ECO:0000259" key="7">
    <source>
        <dbReference type="Pfam" id="PF08016"/>
    </source>
</evidence>
<dbReference type="EMBL" id="JAXCGZ010018252">
    <property type="protein sequence ID" value="KAK7067468.1"/>
    <property type="molecule type" value="Genomic_DNA"/>
</dbReference>
<feature type="domain" description="Polycystin" evidence="8">
    <location>
        <begin position="195"/>
        <end position="385"/>
    </location>
</feature>
<dbReference type="GO" id="GO:0050982">
    <property type="term" value="P:detection of mechanical stimulus"/>
    <property type="evidence" value="ECO:0007669"/>
    <property type="project" value="TreeGrafter"/>
</dbReference>
<feature type="transmembrane region" description="Helical" evidence="6">
    <location>
        <begin position="12"/>
        <end position="35"/>
    </location>
</feature>
<dbReference type="PANTHER" id="PTHR10877">
    <property type="entry name" value="POLYCYSTIN FAMILY MEMBER"/>
    <property type="match status" value="1"/>
</dbReference>
<sequence>MPADYSALWLHIIYVTLCCSVFIMQPLVVVIYTLYKVCMYRWLGCRGCISTCVTVPLDQVVAIWNRYQSVLSRSGSITNENSNEYLLQDRQRNRDLRYAHPPSEDYLLKCREKEVRFRGVSQLCTSTLGHFLFLTLLLVIASKANVVERFRLNKAVTDTMLNGACLDKDRFLDPCIDTESFEVCNQNLDPTYMPFKNISNKDEWWTWANSELLALTYNDDDTYSAFSVFCDTNSVIIGKPRIRKYDVYSEECAAAKFKVEENTSFADVLKVKTCYPDYIDVSNLLGFRSSMNKEDEWDSHFLAVYHGLFSQYSYTKDKINLPSSRYSAILMLLLLKANNWIDNSTRAVVTEYTLYHPTFKLYTDISLLVEFPSVSGAKATEHIWSTDVERYRGGWAYVCIFAEMMLLAIAMYYFYNTVIYLYSCQGRIWHSFWGILDFLMTVFSWSYVVCLMLRVQIAEDIMWQLRVAYFRTFVNLKSLVTWDMILEAHMGVMLAIHLLRCLSLMKYVPRLRRLGLILARATKDVLIVT</sequence>
<evidence type="ECO:0000256" key="3">
    <source>
        <dbReference type="ARBA" id="ARBA00022692"/>
    </source>
</evidence>
<dbReference type="InterPro" id="IPR051223">
    <property type="entry name" value="Polycystin"/>
</dbReference>
<feature type="transmembrane region" description="Helical" evidence="6">
    <location>
        <begin position="484"/>
        <end position="503"/>
    </location>
</feature>
<evidence type="ECO:0000313" key="9">
    <source>
        <dbReference type="EMBL" id="KAK7067468.1"/>
    </source>
</evidence>
<name>A0AAN8WRE3_HALRR</name>
<gene>
    <name evidence="9" type="ORF">SK128_018136</name>
</gene>
<comment type="similarity">
    <text evidence="2">Belongs to the polycystin family.</text>
</comment>
<dbReference type="GO" id="GO:0005262">
    <property type="term" value="F:calcium channel activity"/>
    <property type="evidence" value="ECO:0007669"/>
    <property type="project" value="TreeGrafter"/>
</dbReference>
<evidence type="ECO:0000256" key="1">
    <source>
        <dbReference type="ARBA" id="ARBA00004141"/>
    </source>
</evidence>
<dbReference type="Proteomes" id="UP001381693">
    <property type="component" value="Unassembled WGS sequence"/>
</dbReference>
<dbReference type="InterPro" id="IPR013122">
    <property type="entry name" value="PKD1_2_channel"/>
</dbReference>
<feature type="transmembrane region" description="Helical" evidence="6">
    <location>
        <begin position="119"/>
        <end position="141"/>
    </location>
</feature>
<dbReference type="PANTHER" id="PTHR10877:SF145">
    <property type="entry name" value="POLYCYSTIN-1-LIKE PROTEIN 1"/>
    <property type="match status" value="1"/>
</dbReference>
<evidence type="ECO:0000259" key="8">
    <source>
        <dbReference type="Pfam" id="PF20519"/>
    </source>
</evidence>
<dbReference type="Pfam" id="PF08016">
    <property type="entry name" value="PKD_channel"/>
    <property type="match status" value="1"/>
</dbReference>
<protein>
    <submittedName>
        <fullName evidence="9">Uncharacterized protein</fullName>
    </submittedName>
</protein>
<organism evidence="9 10">
    <name type="scientific">Halocaridina rubra</name>
    <name type="common">Hawaiian red shrimp</name>
    <dbReference type="NCBI Taxonomy" id="373956"/>
    <lineage>
        <taxon>Eukaryota</taxon>
        <taxon>Metazoa</taxon>
        <taxon>Ecdysozoa</taxon>
        <taxon>Arthropoda</taxon>
        <taxon>Crustacea</taxon>
        <taxon>Multicrustacea</taxon>
        <taxon>Malacostraca</taxon>
        <taxon>Eumalacostraca</taxon>
        <taxon>Eucarida</taxon>
        <taxon>Decapoda</taxon>
        <taxon>Pleocyemata</taxon>
        <taxon>Caridea</taxon>
        <taxon>Atyoidea</taxon>
        <taxon>Atyidae</taxon>
        <taxon>Halocaridina</taxon>
    </lineage>
</organism>
<dbReference type="GO" id="GO:0016020">
    <property type="term" value="C:membrane"/>
    <property type="evidence" value="ECO:0007669"/>
    <property type="project" value="UniProtKB-SubCell"/>
</dbReference>
<comment type="subcellular location">
    <subcellularLocation>
        <location evidence="1">Membrane</location>
        <topology evidence="1">Multi-pass membrane protein</topology>
    </subcellularLocation>
</comment>
<reference evidence="9 10" key="1">
    <citation type="submission" date="2023-11" db="EMBL/GenBank/DDBJ databases">
        <title>Halocaridina rubra genome assembly.</title>
        <authorList>
            <person name="Smith C."/>
        </authorList>
    </citation>
    <scope>NUCLEOTIDE SEQUENCE [LARGE SCALE GENOMIC DNA]</scope>
    <source>
        <strain evidence="9">EP-1</strain>
        <tissue evidence="9">Whole</tissue>
    </source>
</reference>
<dbReference type="Pfam" id="PF20519">
    <property type="entry name" value="Polycystin_dom"/>
    <property type="match status" value="1"/>
</dbReference>
<feature type="transmembrane region" description="Helical" evidence="6">
    <location>
        <begin position="395"/>
        <end position="415"/>
    </location>
</feature>
<dbReference type="InterPro" id="IPR046791">
    <property type="entry name" value="Polycystin_dom"/>
</dbReference>
<evidence type="ECO:0000256" key="4">
    <source>
        <dbReference type="ARBA" id="ARBA00022989"/>
    </source>
</evidence>
<accession>A0AAN8WRE3</accession>